<proteinExistence type="predicted"/>
<protein>
    <submittedName>
        <fullName evidence="1">Uncharacterized protein</fullName>
    </submittedName>
</protein>
<reference evidence="1" key="1">
    <citation type="submission" date="2023-06" db="EMBL/GenBank/DDBJ databases">
        <title>Genome-scale phylogeny and comparative genomics of the fungal order Sordariales.</title>
        <authorList>
            <consortium name="Lawrence Berkeley National Laboratory"/>
            <person name="Hensen N."/>
            <person name="Bonometti L."/>
            <person name="Westerberg I."/>
            <person name="Brannstrom I.O."/>
            <person name="Guillou S."/>
            <person name="Cros-Aarteil S."/>
            <person name="Calhoun S."/>
            <person name="Haridas S."/>
            <person name="Kuo A."/>
            <person name="Mondo S."/>
            <person name="Pangilinan J."/>
            <person name="Riley R."/>
            <person name="Labutti K."/>
            <person name="Andreopoulos B."/>
            <person name="Lipzen A."/>
            <person name="Chen C."/>
            <person name="Yanf M."/>
            <person name="Daum C."/>
            <person name="Ng V."/>
            <person name="Clum A."/>
            <person name="Steindorff A."/>
            <person name="Ohm R."/>
            <person name="Martin F."/>
            <person name="Silar P."/>
            <person name="Natvig D."/>
            <person name="Lalanne C."/>
            <person name="Gautier V."/>
            <person name="Ament-Velasquez S.L."/>
            <person name="Kruys A."/>
            <person name="Hutchinson M.I."/>
            <person name="Powell A.J."/>
            <person name="Barry K."/>
            <person name="Miller A.N."/>
            <person name="Grigoriev I.V."/>
            <person name="Debuchy R."/>
            <person name="Gladieux P."/>
            <person name="Thoren M.H."/>
            <person name="Johannesson H."/>
        </authorList>
    </citation>
    <scope>NUCLEOTIDE SEQUENCE</scope>
    <source>
        <strain evidence="1">CBS 606.72</strain>
    </source>
</reference>
<dbReference type="AlphaFoldDB" id="A0AA39XCI6"/>
<organism evidence="1 2">
    <name type="scientific">Immersiella caudata</name>
    <dbReference type="NCBI Taxonomy" id="314043"/>
    <lineage>
        <taxon>Eukaryota</taxon>
        <taxon>Fungi</taxon>
        <taxon>Dikarya</taxon>
        <taxon>Ascomycota</taxon>
        <taxon>Pezizomycotina</taxon>
        <taxon>Sordariomycetes</taxon>
        <taxon>Sordariomycetidae</taxon>
        <taxon>Sordariales</taxon>
        <taxon>Lasiosphaeriaceae</taxon>
        <taxon>Immersiella</taxon>
    </lineage>
</organism>
<evidence type="ECO:0000313" key="2">
    <source>
        <dbReference type="Proteomes" id="UP001175000"/>
    </source>
</evidence>
<keyword evidence="2" id="KW-1185">Reference proteome</keyword>
<dbReference type="Proteomes" id="UP001175000">
    <property type="component" value="Unassembled WGS sequence"/>
</dbReference>
<evidence type="ECO:0000313" key="1">
    <source>
        <dbReference type="EMBL" id="KAK0631428.1"/>
    </source>
</evidence>
<sequence length="278" mass="30347">MSHILAPPPLLMSQMHHHPFYYPSPSFSPSFPQTSSTNKPLAVIEYLLSTEVWARATAKKAIVQKLYALSRDALMEACRLVRSDAIPAVLDLLKASFATLPNRVARENSLRRPLHDRGGYGAAHHAMEARNAKAPEWLVKKGYGLKVPVNGGVRNTGVACGYLVVEVRWVEGLLWFHKKVWGEEGEEGGWLAEVDGMARTLVRLAVGKYGHRHEVYKAVWVNCKGILVDGEAPSWEGEMLSAGQQSVGSASPAMIWPGSAAGLPVHQLTLSVSPALGR</sequence>
<comment type="caution">
    <text evidence="1">The sequence shown here is derived from an EMBL/GenBank/DDBJ whole genome shotgun (WGS) entry which is preliminary data.</text>
</comment>
<gene>
    <name evidence="1" type="ORF">B0T14DRAFT_572547</name>
</gene>
<name>A0AA39XCI6_9PEZI</name>
<accession>A0AA39XCI6</accession>
<dbReference type="EMBL" id="JAULSU010000001">
    <property type="protein sequence ID" value="KAK0631428.1"/>
    <property type="molecule type" value="Genomic_DNA"/>
</dbReference>